<evidence type="ECO:0000259" key="3">
    <source>
        <dbReference type="PROSITE" id="PS00028"/>
    </source>
</evidence>
<gene>
    <name evidence="4" type="ORF">PGO_124980</name>
</gene>
<comment type="caution">
    <text evidence="4">The sequence shown here is derived from an EMBL/GenBank/DDBJ whole genome shotgun (WGS) entry which is preliminary data.</text>
</comment>
<protein>
    <recommendedName>
        <fullName evidence="3">C2H2-type domain-containing protein</fullName>
    </recommendedName>
</protein>
<evidence type="ECO:0000313" key="4">
    <source>
        <dbReference type="EMBL" id="GAW82500.1"/>
    </source>
</evidence>
<feature type="compositionally biased region" description="Low complexity" evidence="2">
    <location>
        <begin position="1056"/>
        <end position="1067"/>
    </location>
</feature>
<dbReference type="EMBL" id="BDQF01000013">
    <property type="protein sequence ID" value="GAW82500.1"/>
    <property type="molecule type" value="Genomic_DNA"/>
</dbReference>
<feature type="compositionally biased region" description="Basic residues" evidence="2">
    <location>
        <begin position="554"/>
        <end position="563"/>
    </location>
</feature>
<dbReference type="Proteomes" id="UP000195521">
    <property type="component" value="Unassembled WGS sequence"/>
</dbReference>
<evidence type="ECO:0000256" key="2">
    <source>
        <dbReference type="SAM" id="MobiDB-lite"/>
    </source>
</evidence>
<name>A0A1Y1JJS9_PLAGO</name>
<feature type="region of interest" description="Disordered" evidence="2">
    <location>
        <begin position="553"/>
        <end position="580"/>
    </location>
</feature>
<feature type="region of interest" description="Disordered" evidence="2">
    <location>
        <begin position="1050"/>
        <end position="1083"/>
    </location>
</feature>
<accession>A0A1Y1JJS9</accession>
<dbReference type="OrthoDB" id="377210at2759"/>
<dbReference type="InterPro" id="IPR013087">
    <property type="entry name" value="Znf_C2H2_type"/>
</dbReference>
<dbReference type="PROSITE" id="PS00028">
    <property type="entry name" value="ZINC_FINGER_C2H2_1"/>
    <property type="match status" value="1"/>
</dbReference>
<organism evidence="4 5">
    <name type="scientific">Plasmodium gonderi</name>
    <dbReference type="NCBI Taxonomy" id="77519"/>
    <lineage>
        <taxon>Eukaryota</taxon>
        <taxon>Sar</taxon>
        <taxon>Alveolata</taxon>
        <taxon>Apicomplexa</taxon>
        <taxon>Aconoidasida</taxon>
        <taxon>Haemosporida</taxon>
        <taxon>Plasmodiidae</taxon>
        <taxon>Plasmodium</taxon>
        <taxon>Plasmodium (Plasmodium)</taxon>
    </lineage>
</organism>
<sequence>MDEGILSKCSTKNSINNIPYSNFLMAEKRKLMEDDNNISRYNNIYMNKRVKVSLFENFESLKKQRLSENDICIDHFKDMDKYINQVKELKDLYNSLFTDNLKDEHDLLYVNKKFCSIQCNDIIDRNIFFENSTERSNSGLYNYGKSVVTLPNDALIKKKQINEVNIDEVTSNEIDTSEVDTDEADFRCIEMYEGDRWKNLKMERKNAKIKGTIFPKGRRNVNNTQKINEENLCSYLRYNKRMRTLGKRVLNCVSNQILYIDDLSMYDILLLVSFVTQLQNEQKENEKEEKNLEVMANIDDFRVNAHSLKEIFRSYYKEKCFQCFTCGIRFSTSLEKLNHLENHYKKNKYYTSSTMEKAGVNRNKKKIIYLDHMSIPIEFFICKDYSIFEDVYENNVTKNCNSFYYNSNFDTELKTINVNNNYENVNDFPFLKSSKGEKKAESNFVNQAVGLTADWAYDAAEHAGARHSFVEDSNLEAHLNKVDKFVRNKKERSQDRCQEETLDFYISSKIHKMKEIRDTCFDNNAQNLFHFRKNSSEIDHFFWSKWNNDTQRRKNEKKSKKKFNNIENDENDTSADNDNMNNDKYKENEDEMNFFDFIYGNQNTYDVNLSNYYIVTEDNSVHINYIDGEVMYKNIMKCLEINDINNYEFPSWIPRRSIHNFLIKPVTEIYRQHANSSNSYGNISVTKGMGNIFMNQYATSNSKLAEKQEVQNNIWNLCTNGDFYLSKHLTPMKVFFPLSLGEIESTRYEKHNNKCVMHTGGVGKEADQMGTLLKITRTSTHKDIHDIDTKVINEERTISYELNPFPDEINQRKGIIEKRILREEDQDPLDENERANYSMEDCANNETCESYKNKEKNLIIQKNIMQSFLHIFDEKFFLQTSAFIEVFLYYLRDKYFKISHNFKNDKYFNDTQDRLFSYILNNYTQKKPIFDINNYEANKCFLCKENLLFDYSYEYNDFYYTDALSVDLNNLFDAQVQVDGCHNDNDNVNDQENSYSFNFYTRRIDELSDKFIYSELSYDILDEGMKEAENFFKKIENYSTHLDIGMSQHNEEKNATTTMTTTTTTTTSDDRLDRKDEEEEAPAYSSISMNDLLENVKKIIVDKCMIKRTVIEPSLSNSQQLKNKNNKKKDDHIHHYRNLFKNLCIPYETLRILHNIQKEENNKNSTISTSQFDINQEYANEEIDKFVNYFENVTQQVTNSISESAYKDKKKDKHIFNHITSCYINDDDEKKENFIHTFFPSKNYLHTNFTCFHNQCFKMYVHYYFFPYYFLTKLDDHVFKKIVISAITNFFKAYQRICVFKNSNMKQTRSLCVKRKLSSKEKQFQRRKYF</sequence>
<proteinExistence type="predicted"/>
<feature type="coiled-coil region" evidence="1">
    <location>
        <begin position="271"/>
        <end position="298"/>
    </location>
</feature>
<evidence type="ECO:0000313" key="5">
    <source>
        <dbReference type="Proteomes" id="UP000195521"/>
    </source>
</evidence>
<evidence type="ECO:0000256" key="1">
    <source>
        <dbReference type="SAM" id="Coils"/>
    </source>
</evidence>
<dbReference type="OMA" id="YFPSKNY"/>
<dbReference type="RefSeq" id="XP_028545089.1">
    <property type="nucleotide sequence ID" value="XM_028689288.1"/>
</dbReference>
<keyword evidence="5" id="KW-1185">Reference proteome</keyword>
<dbReference type="GeneID" id="39749237"/>
<feature type="domain" description="C2H2-type" evidence="3">
    <location>
        <begin position="323"/>
        <end position="343"/>
    </location>
</feature>
<keyword evidence="1" id="KW-0175">Coiled coil</keyword>
<reference evidence="5" key="1">
    <citation type="submission" date="2017-04" db="EMBL/GenBank/DDBJ databases">
        <title>Plasmodium gonderi genome.</title>
        <authorList>
            <person name="Arisue N."/>
            <person name="Honma H."/>
            <person name="Kawai S."/>
            <person name="Tougan T."/>
            <person name="Tanabe K."/>
            <person name="Horii T."/>
        </authorList>
    </citation>
    <scope>NUCLEOTIDE SEQUENCE [LARGE SCALE GENOMIC DNA]</scope>
    <source>
        <strain evidence="5">ATCC 30045</strain>
    </source>
</reference>